<comment type="subcellular location">
    <subcellularLocation>
        <location evidence="1">Endoplasmic reticulum membrane</location>
        <topology evidence="1">Multi-pass membrane protein</topology>
    </subcellularLocation>
</comment>
<dbReference type="AlphaFoldDB" id="A0A6P6XWN5"/>
<evidence type="ECO:0000313" key="6">
    <source>
        <dbReference type="Proteomes" id="UP000515146"/>
    </source>
</evidence>
<sequence>MFEDKTIDPRACTYRLLASSKLRKQIDRLIRTKKLKFGLINPKSDPIDFYSRLNSTSSNNSENLVNRTDRNNKKEVNENDIHPDEDEGQRERIIAKMEQIEIILCRADDEQKQTFTYNDLVELHRLLQHLDPSENMELAREYFYEFLENNFRVMQLPERRTNLSLDERLRKLRFKAASDEYDSMVQNVAHYVIGNNRFGAKFSMSQDFRQLRSTLLATINAMMVIAATFFFFYVTIHYTRPDFDTGKVVLYSFGASMVVAMAELYFLIRII</sequence>
<dbReference type="RefSeq" id="XP_027197301.1">
    <property type="nucleotide sequence ID" value="XM_027341500.1"/>
</dbReference>
<evidence type="ECO:0000256" key="5">
    <source>
        <dbReference type="ARBA" id="ARBA00023136"/>
    </source>
</evidence>
<dbReference type="OrthoDB" id="19981at2759"/>
<dbReference type="Proteomes" id="UP000515146">
    <property type="component" value="Unplaced"/>
</dbReference>
<accession>A0A6P6XWN5</accession>
<reference evidence="7" key="1">
    <citation type="submission" date="2025-08" db="UniProtKB">
        <authorList>
            <consortium name="RefSeq"/>
        </authorList>
    </citation>
    <scope>IDENTIFICATION</scope>
    <source>
        <strain evidence="7">Airmid</strain>
    </source>
</reference>
<keyword evidence="3" id="KW-0256">Endoplasmic reticulum</keyword>
<evidence type="ECO:0000313" key="7">
    <source>
        <dbReference type="RefSeq" id="XP_027197301.1"/>
    </source>
</evidence>
<proteinExistence type="predicted"/>
<dbReference type="InParanoid" id="A0A6P6XWN5"/>
<dbReference type="GO" id="GO:0070072">
    <property type="term" value="P:vacuolar proton-transporting V-type ATPase complex assembly"/>
    <property type="evidence" value="ECO:0007669"/>
    <property type="project" value="InterPro"/>
</dbReference>
<keyword evidence="2" id="KW-0812">Transmembrane</keyword>
<dbReference type="OMA" id="INAMMVI"/>
<name>A0A6P6XWN5_DERPT</name>
<evidence type="ECO:0000256" key="4">
    <source>
        <dbReference type="ARBA" id="ARBA00022989"/>
    </source>
</evidence>
<dbReference type="InterPro" id="IPR021013">
    <property type="entry name" value="ATPase_Vma12"/>
</dbReference>
<dbReference type="PANTHER" id="PTHR31394">
    <property type="entry name" value="TRANSMEMBRANE PROTEIN 199"/>
    <property type="match status" value="1"/>
</dbReference>
<keyword evidence="5" id="KW-0472">Membrane</keyword>
<evidence type="ECO:0000256" key="3">
    <source>
        <dbReference type="ARBA" id="ARBA00022824"/>
    </source>
</evidence>
<protein>
    <submittedName>
        <fullName evidence="7">Uncharacterized protein LOC113791695</fullName>
    </submittedName>
</protein>
<gene>
    <name evidence="7" type="primary">LOC113791695</name>
</gene>
<dbReference type="Pfam" id="PF11712">
    <property type="entry name" value="Vma12"/>
    <property type="match status" value="1"/>
</dbReference>
<keyword evidence="4" id="KW-1133">Transmembrane helix</keyword>
<dbReference type="KEGG" id="dpte:113791695"/>
<organism evidence="6 7">
    <name type="scientific">Dermatophagoides pteronyssinus</name>
    <name type="common">European house dust mite</name>
    <dbReference type="NCBI Taxonomy" id="6956"/>
    <lineage>
        <taxon>Eukaryota</taxon>
        <taxon>Metazoa</taxon>
        <taxon>Ecdysozoa</taxon>
        <taxon>Arthropoda</taxon>
        <taxon>Chelicerata</taxon>
        <taxon>Arachnida</taxon>
        <taxon>Acari</taxon>
        <taxon>Acariformes</taxon>
        <taxon>Sarcoptiformes</taxon>
        <taxon>Astigmata</taxon>
        <taxon>Psoroptidia</taxon>
        <taxon>Analgoidea</taxon>
        <taxon>Pyroglyphidae</taxon>
        <taxon>Dermatophagoidinae</taxon>
        <taxon>Dermatophagoides</taxon>
    </lineage>
</organism>
<dbReference type="PANTHER" id="PTHR31394:SF1">
    <property type="entry name" value="TRANSMEMBRANE PROTEIN 199"/>
    <property type="match status" value="1"/>
</dbReference>
<keyword evidence="6" id="KW-1185">Reference proteome</keyword>
<dbReference type="GeneID" id="113791695"/>
<dbReference type="GO" id="GO:0005789">
    <property type="term" value="C:endoplasmic reticulum membrane"/>
    <property type="evidence" value="ECO:0007669"/>
    <property type="project" value="UniProtKB-SubCell"/>
</dbReference>
<evidence type="ECO:0000256" key="1">
    <source>
        <dbReference type="ARBA" id="ARBA00004477"/>
    </source>
</evidence>
<evidence type="ECO:0000256" key="2">
    <source>
        <dbReference type="ARBA" id="ARBA00022692"/>
    </source>
</evidence>